<sequence>VSRFTNGVKKLYFIFLGFYFFGVARMKAKIVRIKMLLMLGFAGFFMLVSTSMIEAASPQVSYRPQMPLGLD</sequence>
<feature type="non-terminal residue" evidence="2">
    <location>
        <position position="1"/>
    </location>
</feature>
<keyword evidence="1" id="KW-0812">Transmembrane</keyword>
<protein>
    <submittedName>
        <fullName evidence="2">Uncharacterized protein</fullName>
    </submittedName>
</protein>
<organism evidence="2">
    <name type="scientific">marine metagenome</name>
    <dbReference type="NCBI Taxonomy" id="408172"/>
    <lineage>
        <taxon>unclassified sequences</taxon>
        <taxon>metagenomes</taxon>
        <taxon>ecological metagenomes</taxon>
    </lineage>
</organism>
<dbReference type="EMBL" id="UINC01117886">
    <property type="protein sequence ID" value="SVC90620.1"/>
    <property type="molecule type" value="Genomic_DNA"/>
</dbReference>
<dbReference type="AlphaFoldDB" id="A0A382R0C0"/>
<accession>A0A382R0C0</accession>
<gene>
    <name evidence="2" type="ORF">METZ01_LOCUS343474</name>
</gene>
<keyword evidence="1" id="KW-0472">Membrane</keyword>
<evidence type="ECO:0000256" key="1">
    <source>
        <dbReference type="SAM" id="Phobius"/>
    </source>
</evidence>
<proteinExistence type="predicted"/>
<feature type="non-terminal residue" evidence="2">
    <location>
        <position position="71"/>
    </location>
</feature>
<reference evidence="2" key="1">
    <citation type="submission" date="2018-05" db="EMBL/GenBank/DDBJ databases">
        <authorList>
            <person name="Lanie J.A."/>
            <person name="Ng W.-L."/>
            <person name="Kazmierczak K.M."/>
            <person name="Andrzejewski T.M."/>
            <person name="Davidsen T.M."/>
            <person name="Wayne K.J."/>
            <person name="Tettelin H."/>
            <person name="Glass J.I."/>
            <person name="Rusch D."/>
            <person name="Podicherti R."/>
            <person name="Tsui H.-C.T."/>
            <person name="Winkler M.E."/>
        </authorList>
    </citation>
    <scope>NUCLEOTIDE SEQUENCE</scope>
</reference>
<evidence type="ECO:0000313" key="2">
    <source>
        <dbReference type="EMBL" id="SVC90620.1"/>
    </source>
</evidence>
<keyword evidence="1" id="KW-1133">Transmembrane helix</keyword>
<feature type="transmembrane region" description="Helical" evidence="1">
    <location>
        <begin position="12"/>
        <end position="28"/>
    </location>
</feature>
<feature type="transmembrane region" description="Helical" evidence="1">
    <location>
        <begin position="35"/>
        <end position="53"/>
    </location>
</feature>
<name>A0A382R0C0_9ZZZZ</name>